<sequence length="56" mass="6224">MAKDLTASSHDRQNILNNRYALQQAEQHLGLGGVTFEGETVFTKAQVVTCTWSQTQ</sequence>
<reference evidence="1" key="1">
    <citation type="submission" date="2022-10" db="EMBL/GenBank/DDBJ databases">
        <title>Shewanella flava sp. nov, isolated from the estuary of the Fenhe River into the Yellow River.</title>
        <authorList>
            <person name="Li Y."/>
        </authorList>
    </citation>
    <scope>NUCLEOTIDE SEQUENCE</scope>
    <source>
        <strain evidence="1">FYR11-62</strain>
    </source>
</reference>
<comment type="caution">
    <text evidence="1">The sequence shown here is derived from an EMBL/GenBank/DDBJ whole genome shotgun (WGS) entry which is preliminary data.</text>
</comment>
<organism evidence="1 2">
    <name type="scientific">Shewanella subflava</name>
    <dbReference type="NCBI Taxonomy" id="2986476"/>
    <lineage>
        <taxon>Bacteria</taxon>
        <taxon>Pseudomonadati</taxon>
        <taxon>Pseudomonadota</taxon>
        <taxon>Gammaproteobacteria</taxon>
        <taxon>Alteromonadales</taxon>
        <taxon>Shewanellaceae</taxon>
        <taxon>Shewanella</taxon>
    </lineage>
</organism>
<gene>
    <name evidence="1" type="ORF">OHT75_11540</name>
</gene>
<keyword evidence="2" id="KW-1185">Reference proteome</keyword>
<evidence type="ECO:0000313" key="2">
    <source>
        <dbReference type="Proteomes" id="UP001163714"/>
    </source>
</evidence>
<dbReference type="Proteomes" id="UP001163714">
    <property type="component" value="Unassembled WGS sequence"/>
</dbReference>
<name>A0ABT3IAP4_9GAMM</name>
<evidence type="ECO:0000313" key="1">
    <source>
        <dbReference type="EMBL" id="MCW3173113.1"/>
    </source>
</evidence>
<accession>A0ABT3IAP4</accession>
<dbReference type="RefSeq" id="WP_264726750.1">
    <property type="nucleotide sequence ID" value="NZ_JAPDMX010000026.1"/>
</dbReference>
<proteinExistence type="predicted"/>
<protein>
    <submittedName>
        <fullName evidence="1">Uncharacterized protein</fullName>
    </submittedName>
</protein>
<dbReference type="EMBL" id="JAPDMX010000026">
    <property type="protein sequence ID" value="MCW3173113.1"/>
    <property type="molecule type" value="Genomic_DNA"/>
</dbReference>